<dbReference type="InterPro" id="IPR007505">
    <property type="entry name" value="PDDEXK_7"/>
</dbReference>
<keyword evidence="5" id="KW-1185">Reference proteome</keyword>
<protein>
    <submittedName>
        <fullName evidence="2">DUF2357 domain-containing protein</fullName>
    </submittedName>
    <submittedName>
        <fullName evidence="3">Restriction endonuclease-like protein</fullName>
    </submittedName>
</protein>
<reference evidence="2 4" key="1">
    <citation type="submission" date="2020-06" db="EMBL/GenBank/DDBJ databases">
        <title>Anoxygenic phototrophic Chloroflexota member uses a Type I reaction center.</title>
        <authorList>
            <person name="Tsuji J.M."/>
            <person name="Shaw N.A."/>
            <person name="Nagashima S."/>
            <person name="Venkiteswaran J."/>
            <person name="Schiff S.L."/>
            <person name="Hanada S."/>
            <person name="Tank M."/>
            <person name="Neufeld J.D."/>
        </authorList>
    </citation>
    <scope>NUCLEOTIDE SEQUENCE [LARGE SCALE GENOMIC DNA]</scope>
    <source>
        <strain evidence="2">L227-S17</strain>
    </source>
</reference>
<feature type="domain" description="DUF2357" evidence="1">
    <location>
        <begin position="75"/>
        <end position="339"/>
    </location>
</feature>
<dbReference type="Proteomes" id="UP001431572">
    <property type="component" value="Plasmid unnamed1"/>
</dbReference>
<dbReference type="RefSeq" id="WP_341471873.1">
    <property type="nucleotide sequence ID" value="NZ_CP128401.1"/>
</dbReference>
<proteinExistence type="predicted"/>
<dbReference type="InterPro" id="IPR018633">
    <property type="entry name" value="DUF2357"/>
</dbReference>
<dbReference type="EMBL" id="CP128401">
    <property type="protein sequence ID" value="WJW69989.1"/>
    <property type="molecule type" value="Genomic_DNA"/>
</dbReference>
<name>A0A8T7M3T7_9CHLR</name>
<gene>
    <name evidence="2" type="ORF">HXX08_12790</name>
    <name evidence="3" type="ORF">OZ401_004790</name>
</gene>
<reference evidence="3" key="2">
    <citation type="journal article" date="2024" name="Nature">
        <title>Anoxygenic phototroph of the Chloroflexota uses a type I reaction centre.</title>
        <authorList>
            <person name="Tsuji J.M."/>
            <person name="Shaw N.A."/>
            <person name="Nagashima S."/>
            <person name="Venkiteswaran J.J."/>
            <person name="Schiff S.L."/>
            <person name="Watanabe T."/>
            <person name="Fukui M."/>
            <person name="Hanada S."/>
            <person name="Tank M."/>
            <person name="Neufeld J.D."/>
        </authorList>
    </citation>
    <scope>NUCLEOTIDE SEQUENCE</scope>
    <source>
        <strain evidence="3">L227-S17</strain>
        <plasmid evidence="3 5">unnamed1</plasmid>
    </source>
</reference>
<evidence type="ECO:0000313" key="3">
    <source>
        <dbReference type="EMBL" id="WJW69989.1"/>
    </source>
</evidence>
<evidence type="ECO:0000313" key="2">
    <source>
        <dbReference type="EMBL" id="NWJ46749.1"/>
    </source>
</evidence>
<dbReference type="Proteomes" id="UP000521676">
    <property type="component" value="Unassembled WGS sequence"/>
</dbReference>
<sequence length="566" mass="65048">MAIPASGANSWLTINGKSVSFDPRSENEELTLVEELRHAIRSTTSAPAELEVAIVDGESPLDNPNYNLWYWKPDKFAGLYELKVTAPGVPEQIARVRIYPRKVSYDEYRKMLADIAAISYDLLFRVGSPSSEKAVAQKAEGQSSALRQYELLRKIVVEMEGVMAQIRRNPYKVLGRKDGEKLLQHVGSFSGEVQPRRGEYVKLPQQAAVKCRKEQLPRIWNVPNWELTCDVYENQLLKSFLSYHLVPLFNAIHESAEKELVRLTNEYNIFKRREWKTDELELQIRKLKEILPECEGFKQRCLSWSGEPFLHGVKHNTQAIKATQVLLKNFAYSRFFRLYLQLRAELKIRLDAQQFLTDLSLRKMADIYEMWAIFYITEALIDSLVNSGFQITRNNFFIELEDGRFQVDVTRNFSSIILVKEGLQVEMKYEPKYLRLHNTPGIGIDSGTFLTPDFALEVWRGNEAEAVILFDPKYRIVVQDGIKTYPYDAYGKMADYQQRIRYLPLGSKQVVDIVTSAYILYPGETFRHSSKKPGLGAIPLHPNMSQIDKGNFQTAIKDILTYAGLG</sequence>
<evidence type="ECO:0000259" key="1">
    <source>
        <dbReference type="Pfam" id="PF09823"/>
    </source>
</evidence>
<keyword evidence="3" id="KW-0614">Plasmid</keyword>
<dbReference type="Pfam" id="PF09823">
    <property type="entry name" value="DUF2357"/>
    <property type="match status" value="1"/>
</dbReference>
<dbReference type="AlphaFoldDB" id="A0A8T7M3T7"/>
<evidence type="ECO:0000313" key="4">
    <source>
        <dbReference type="Proteomes" id="UP000521676"/>
    </source>
</evidence>
<geneLocation type="plasmid" evidence="3 5">
    <name>unnamed1</name>
</geneLocation>
<evidence type="ECO:0000313" key="5">
    <source>
        <dbReference type="Proteomes" id="UP001431572"/>
    </source>
</evidence>
<dbReference type="Pfam" id="PF04411">
    <property type="entry name" value="PDDEXK_7"/>
    <property type="match status" value="1"/>
</dbReference>
<accession>A0A8T7M3T7</accession>
<dbReference type="EMBL" id="JACATZ010000001">
    <property type="protein sequence ID" value="NWJ46749.1"/>
    <property type="molecule type" value="Genomic_DNA"/>
</dbReference>
<organism evidence="2 4">
    <name type="scientific">Candidatus Chlorohelix allophototropha</name>
    <dbReference type="NCBI Taxonomy" id="3003348"/>
    <lineage>
        <taxon>Bacteria</taxon>
        <taxon>Bacillati</taxon>
        <taxon>Chloroflexota</taxon>
        <taxon>Chloroflexia</taxon>
        <taxon>Candidatus Chloroheliales</taxon>
        <taxon>Candidatus Chloroheliaceae</taxon>
        <taxon>Candidatus Chlorohelix</taxon>
    </lineage>
</organism>